<reference evidence="14 15" key="1">
    <citation type="submission" date="2018-06" db="EMBL/GenBank/DDBJ databases">
        <authorList>
            <consortium name="Pathogen Informatics"/>
            <person name="Doyle S."/>
        </authorList>
    </citation>
    <scope>NUCLEOTIDE SEQUENCE [LARGE SCALE GENOMIC DNA]</scope>
    <source>
        <strain evidence="14 15">NCTC11535</strain>
    </source>
</reference>
<feature type="transmembrane region" description="Helical" evidence="12">
    <location>
        <begin position="20"/>
        <end position="40"/>
    </location>
</feature>
<comment type="subcellular location">
    <subcellularLocation>
        <location evidence="2">Membrane</location>
        <topology evidence="2">Multi-pass membrane protein</topology>
    </subcellularLocation>
</comment>
<keyword evidence="11 12" id="KW-0472">Membrane</keyword>
<keyword evidence="6" id="KW-0479">Metal-binding</keyword>
<dbReference type="Proteomes" id="UP000250006">
    <property type="component" value="Unassembled WGS sequence"/>
</dbReference>
<keyword evidence="4 14" id="KW-0645">Protease</keyword>
<feature type="transmembrane region" description="Helical" evidence="12">
    <location>
        <begin position="52"/>
        <end position="71"/>
    </location>
</feature>
<evidence type="ECO:0000256" key="5">
    <source>
        <dbReference type="ARBA" id="ARBA00022692"/>
    </source>
</evidence>
<accession>A0ABY1VJY2</accession>
<keyword evidence="10" id="KW-0482">Metalloprotease</keyword>
<evidence type="ECO:0000256" key="7">
    <source>
        <dbReference type="ARBA" id="ARBA00022801"/>
    </source>
</evidence>
<evidence type="ECO:0000256" key="4">
    <source>
        <dbReference type="ARBA" id="ARBA00022670"/>
    </source>
</evidence>
<evidence type="ECO:0000256" key="11">
    <source>
        <dbReference type="ARBA" id="ARBA00023136"/>
    </source>
</evidence>
<evidence type="ECO:0000256" key="12">
    <source>
        <dbReference type="SAM" id="Phobius"/>
    </source>
</evidence>
<name>A0ABY1VJY2_9ACTO</name>
<keyword evidence="8" id="KW-0862">Zinc</keyword>
<keyword evidence="7" id="KW-0378">Hydrolase</keyword>
<feature type="domain" description="Peptidase M50" evidence="13">
    <location>
        <begin position="146"/>
        <end position="199"/>
    </location>
</feature>
<evidence type="ECO:0000259" key="13">
    <source>
        <dbReference type="Pfam" id="PF02163"/>
    </source>
</evidence>
<feature type="transmembrane region" description="Helical" evidence="12">
    <location>
        <begin position="145"/>
        <end position="163"/>
    </location>
</feature>
<dbReference type="GO" id="GO:0008233">
    <property type="term" value="F:peptidase activity"/>
    <property type="evidence" value="ECO:0007669"/>
    <property type="project" value="UniProtKB-KW"/>
</dbReference>
<keyword evidence="5 12" id="KW-0812">Transmembrane</keyword>
<keyword evidence="9 12" id="KW-1133">Transmembrane helix</keyword>
<protein>
    <submittedName>
        <fullName evidence="14">Zn-dependent proteases</fullName>
    </submittedName>
</protein>
<dbReference type="EMBL" id="UAPQ01000001">
    <property type="protein sequence ID" value="SPT52406.1"/>
    <property type="molecule type" value="Genomic_DNA"/>
</dbReference>
<dbReference type="PANTHER" id="PTHR39188">
    <property type="entry name" value="MEMBRANE-ASSOCIATED ZINC METALLOPROTEASE M50B"/>
    <property type="match status" value="1"/>
</dbReference>
<comment type="caution">
    <text evidence="14">The sequence shown here is derived from an EMBL/GenBank/DDBJ whole genome shotgun (WGS) entry which is preliminary data.</text>
</comment>
<sequence length="371" mass="39224">MTSPTRPAGSQPWTLLRIGGAPVIIDPTSLLLGLLIAGSWYPAVSNLFRSQITVLAVVGAAALGVLLSVFLHELAHGMTGTILGRKPIRYELMLLGGRTSFGPASNWAPWKDVLTSVIGPFTNAALWMLTSWLSHQPILPLPMAVTLWAISWVNLALAVFNILPGLPLDGGQAVASLVHQITGRRETGQRIAAWGGLLIVAGMAWYWIIRPLVVYRVQPSAFNLMLVLMVAWTIASTSWKVLQLGQGNRAAARLDLRKLSRPVKPVTADTALATVRAELAHGTSAVLVVDGTELLGIIDAVGLVEAGLSRPTPGETATAGQVCQVLPAAAVSTDLDGVAGGEALKRARTVSRWLILLDRGQVLGAVPTGAR</sequence>
<dbReference type="PANTHER" id="PTHR39188:SF3">
    <property type="entry name" value="STAGE IV SPORULATION PROTEIN FB"/>
    <property type="match status" value="1"/>
</dbReference>
<evidence type="ECO:0000313" key="15">
    <source>
        <dbReference type="Proteomes" id="UP000250006"/>
    </source>
</evidence>
<evidence type="ECO:0000256" key="8">
    <source>
        <dbReference type="ARBA" id="ARBA00022833"/>
    </source>
</evidence>
<dbReference type="Pfam" id="PF02163">
    <property type="entry name" value="Peptidase_M50"/>
    <property type="match status" value="1"/>
</dbReference>
<dbReference type="RefSeq" id="WP_111835421.1">
    <property type="nucleotide sequence ID" value="NZ_UAPQ01000001.1"/>
</dbReference>
<comment type="similarity">
    <text evidence="3">Belongs to the peptidase M50B family.</text>
</comment>
<dbReference type="InterPro" id="IPR008915">
    <property type="entry name" value="Peptidase_M50"/>
</dbReference>
<comment type="cofactor">
    <cofactor evidence="1">
        <name>Zn(2+)</name>
        <dbReference type="ChEBI" id="CHEBI:29105"/>
    </cofactor>
</comment>
<gene>
    <name evidence="14" type="ORF">NCTC11535_00054</name>
</gene>
<evidence type="ECO:0000256" key="2">
    <source>
        <dbReference type="ARBA" id="ARBA00004141"/>
    </source>
</evidence>
<evidence type="ECO:0000256" key="10">
    <source>
        <dbReference type="ARBA" id="ARBA00023049"/>
    </source>
</evidence>
<keyword evidence="15" id="KW-1185">Reference proteome</keyword>
<evidence type="ECO:0000256" key="1">
    <source>
        <dbReference type="ARBA" id="ARBA00001947"/>
    </source>
</evidence>
<dbReference type="GO" id="GO:0006508">
    <property type="term" value="P:proteolysis"/>
    <property type="evidence" value="ECO:0007669"/>
    <property type="project" value="UniProtKB-KW"/>
</dbReference>
<organism evidence="14 15">
    <name type="scientific">Actinomyces bovis</name>
    <dbReference type="NCBI Taxonomy" id="1658"/>
    <lineage>
        <taxon>Bacteria</taxon>
        <taxon>Bacillati</taxon>
        <taxon>Actinomycetota</taxon>
        <taxon>Actinomycetes</taxon>
        <taxon>Actinomycetales</taxon>
        <taxon>Actinomycetaceae</taxon>
        <taxon>Actinomyces</taxon>
    </lineage>
</organism>
<feature type="transmembrane region" description="Helical" evidence="12">
    <location>
        <begin position="191"/>
        <end position="209"/>
    </location>
</feature>
<evidence type="ECO:0000256" key="9">
    <source>
        <dbReference type="ARBA" id="ARBA00022989"/>
    </source>
</evidence>
<evidence type="ECO:0000313" key="14">
    <source>
        <dbReference type="EMBL" id="SPT52406.1"/>
    </source>
</evidence>
<evidence type="ECO:0000256" key="6">
    <source>
        <dbReference type="ARBA" id="ARBA00022723"/>
    </source>
</evidence>
<feature type="transmembrane region" description="Helical" evidence="12">
    <location>
        <begin position="221"/>
        <end position="239"/>
    </location>
</feature>
<proteinExistence type="inferred from homology"/>
<evidence type="ECO:0000256" key="3">
    <source>
        <dbReference type="ARBA" id="ARBA00007931"/>
    </source>
</evidence>